<keyword evidence="6" id="KW-1185">Reference proteome</keyword>
<feature type="repeat" description="ANK" evidence="3">
    <location>
        <begin position="96"/>
        <end position="128"/>
    </location>
</feature>
<comment type="caution">
    <text evidence="5">The sequence shown here is derived from an EMBL/GenBank/DDBJ whole genome shotgun (WGS) entry which is preliminary data.</text>
</comment>
<feature type="repeat" description="ANK" evidence="3">
    <location>
        <begin position="30"/>
        <end position="62"/>
    </location>
</feature>
<feature type="region of interest" description="Disordered" evidence="4">
    <location>
        <begin position="734"/>
        <end position="762"/>
    </location>
</feature>
<evidence type="ECO:0000256" key="1">
    <source>
        <dbReference type="ARBA" id="ARBA00022737"/>
    </source>
</evidence>
<proteinExistence type="predicted"/>
<dbReference type="InterPro" id="IPR002110">
    <property type="entry name" value="Ankyrin_rpt"/>
</dbReference>
<protein>
    <recommendedName>
        <fullName evidence="7">Ankyrin repeat protein</fullName>
    </recommendedName>
</protein>
<accession>A0AAV2Q7A9</accession>
<dbReference type="Pfam" id="PF12796">
    <property type="entry name" value="Ank_2"/>
    <property type="match status" value="1"/>
</dbReference>
<dbReference type="PANTHER" id="PTHR24198:SF165">
    <property type="entry name" value="ANKYRIN REPEAT-CONTAINING PROTEIN-RELATED"/>
    <property type="match status" value="1"/>
</dbReference>
<sequence>DLFHAALEGNLGGAIRALAASANIDMKHNVGWASIHAAAQNGHLSIVRILLNRGANINARDFQGYTALIWATERGHCQITELLLQSGADTSCANNLGYKAIHMAALRNNAIIIKQLAKYKVNLDAQDSGCGTALHLTCQFGNYEAAVALLDEGCQVQPMDEFSNTPLHKAALAGRLQMGKLLEEWGHDLTVKDERDINPLDTAHANGHIEIVAWLAKHEAYHGIPINYKPSQVTARVQFEEDGLNYMIYIRQDPQRALLNLSQGRSDVHHRDSQGRVLLHWAAETGDINVIKDLISHGAHPGAVCLKGHTPADVALEHGHKHIHHYLSNAAQPHKHQDWISECRRYFLVLWQISQGGFMRDPDDDDTPDLTVQENDFARIRRIIKLLLEGTPQTPPGSITSHLVNTAINNNSPRALQLLFSLDAPLYGTDRGFGILQQIWLCTTSTTREAVIVTRQVEMKLESEYPLIGYEENADQALKDGVRSLIMSLGSDRQLKHILEKIIPGYQLLPFMGTTQTGYTALERLQKYLKDPKQLSVIKTLHNEMGNIKPWRIKWKLTKYDFDKRVFTRACRWGASMSSWWVWHAKVNATLPDCQGEVPLLVAAMNNHWSTVRHLITFMGANPYLNSPSGVIPMDIFPTETRETITRELAMREFNILDTSLDSARSEAERSETKSIALLIPCFYLTCKLSSNKNCNWRTIYSHLLGLMDGRITVDKDLQICQFIDDKTPNPNVNLKNGDEKVMKETEKEENANVTGKDSKKEKSYEYEEDTEDIYSWILKLCQKISFEFHKHKTFDTNNERVSLPELIFCITELKKSIKLQSENTYKLCQKTKTVILPILSLKHILKKAMKVATEGRFYFLLHMLTTNALQSMDDHLNDMLESLPLHHAAASGKITNVAYLLLTCKAKPDAQDINGNTAAHISYMNGHKTVAKYLLTNHPSLKVIKNTSGKTPKMIKEAQSDYEKLYDMKVDDPESEEYFEITEQTDPEKLITKLMECWLLRTKGTSFKSLVEKRLIDYSKGEAKTLLTLTTEFAQKIGDGITKINSIFKGRLVLVGSAGDQARLYAPDEFDCSWILDWDNISSKLVELPKEQQMYRQYKHEIFADSETPEIKKLLQKTNILEEFYACAQEAIKEIIPSIDSRLTLVLPGIKRIGCGVCLSMAWYGNEYPLLLIKIDLVPAIKTPRPNNFPLPPLTEKLNLAPHLKAVYIVQTHIREGEFRIATTLLEQHFMQEATLRPQRFTFLIAKLMISLLKTEKWAPRLYKDRFSYFDSRHFKLPTPSGFLLKSAYFHELENVPNSEAWKANCIVDRLKGIFYAMCRPTKDNNSLDSGKIQNYFSPTTQPAEAGFMAPAIFKFIQNNENELILKQTFS</sequence>
<organism evidence="5 6">
    <name type="scientific">Meganyctiphanes norvegica</name>
    <name type="common">Northern krill</name>
    <name type="synonym">Thysanopoda norvegica</name>
    <dbReference type="NCBI Taxonomy" id="48144"/>
    <lineage>
        <taxon>Eukaryota</taxon>
        <taxon>Metazoa</taxon>
        <taxon>Ecdysozoa</taxon>
        <taxon>Arthropoda</taxon>
        <taxon>Crustacea</taxon>
        <taxon>Multicrustacea</taxon>
        <taxon>Malacostraca</taxon>
        <taxon>Eumalacostraca</taxon>
        <taxon>Eucarida</taxon>
        <taxon>Euphausiacea</taxon>
        <taxon>Euphausiidae</taxon>
        <taxon>Meganyctiphanes</taxon>
    </lineage>
</organism>
<feature type="repeat" description="ANK" evidence="3">
    <location>
        <begin position="63"/>
        <end position="95"/>
    </location>
</feature>
<dbReference type="SUPFAM" id="SSF48403">
    <property type="entry name" value="Ankyrin repeat"/>
    <property type="match status" value="2"/>
</dbReference>
<gene>
    <name evidence="5" type="ORF">MNOR_LOCUS8504</name>
</gene>
<dbReference type="PANTHER" id="PTHR24198">
    <property type="entry name" value="ANKYRIN REPEAT AND PROTEIN KINASE DOMAIN-CONTAINING PROTEIN"/>
    <property type="match status" value="1"/>
</dbReference>
<feature type="non-terminal residue" evidence="5">
    <location>
        <position position="1"/>
    </location>
</feature>
<dbReference type="EMBL" id="CAXKWB010003973">
    <property type="protein sequence ID" value="CAL4071324.1"/>
    <property type="molecule type" value="Genomic_DNA"/>
</dbReference>
<feature type="compositionally biased region" description="Basic and acidic residues" evidence="4">
    <location>
        <begin position="737"/>
        <end position="762"/>
    </location>
</feature>
<evidence type="ECO:0000256" key="3">
    <source>
        <dbReference type="PROSITE-ProRule" id="PRU00023"/>
    </source>
</evidence>
<keyword evidence="1" id="KW-0677">Repeat</keyword>
<dbReference type="Pfam" id="PF13637">
    <property type="entry name" value="Ank_4"/>
    <property type="match status" value="2"/>
</dbReference>
<reference evidence="5 6" key="1">
    <citation type="submission" date="2024-05" db="EMBL/GenBank/DDBJ databases">
        <authorList>
            <person name="Wallberg A."/>
        </authorList>
    </citation>
    <scope>NUCLEOTIDE SEQUENCE [LARGE SCALE GENOMIC DNA]</scope>
</reference>
<dbReference type="Proteomes" id="UP001497623">
    <property type="component" value="Unassembled WGS sequence"/>
</dbReference>
<evidence type="ECO:0000313" key="5">
    <source>
        <dbReference type="EMBL" id="CAL4071324.1"/>
    </source>
</evidence>
<keyword evidence="2 3" id="KW-0040">ANK repeat</keyword>
<dbReference type="Gene3D" id="1.25.40.20">
    <property type="entry name" value="Ankyrin repeat-containing domain"/>
    <property type="match status" value="4"/>
</dbReference>
<dbReference type="PROSITE" id="PS50088">
    <property type="entry name" value="ANK_REPEAT"/>
    <property type="match status" value="5"/>
</dbReference>
<evidence type="ECO:0000313" key="6">
    <source>
        <dbReference type="Proteomes" id="UP001497623"/>
    </source>
</evidence>
<evidence type="ECO:0008006" key="7">
    <source>
        <dbReference type="Google" id="ProtNLM"/>
    </source>
</evidence>
<evidence type="ECO:0000256" key="4">
    <source>
        <dbReference type="SAM" id="MobiDB-lite"/>
    </source>
</evidence>
<feature type="repeat" description="ANK" evidence="3">
    <location>
        <begin position="162"/>
        <end position="194"/>
    </location>
</feature>
<name>A0AAV2Q7A9_MEGNR</name>
<evidence type="ECO:0000256" key="2">
    <source>
        <dbReference type="ARBA" id="ARBA00023043"/>
    </source>
</evidence>
<feature type="repeat" description="ANK" evidence="3">
    <location>
        <begin position="274"/>
        <end position="299"/>
    </location>
</feature>
<dbReference type="InterPro" id="IPR036770">
    <property type="entry name" value="Ankyrin_rpt-contain_sf"/>
</dbReference>
<dbReference type="Gene3D" id="3.30.460.90">
    <property type="match status" value="1"/>
</dbReference>
<dbReference type="PROSITE" id="PS50297">
    <property type="entry name" value="ANK_REP_REGION"/>
    <property type="match status" value="4"/>
</dbReference>
<dbReference type="SMART" id="SM00248">
    <property type="entry name" value="ANK"/>
    <property type="match status" value="11"/>
</dbReference>